<name>A0A7H9FHR9_STROR</name>
<gene>
    <name evidence="4" type="ORF">HRE59_03735</name>
</gene>
<dbReference type="Proteomes" id="UP000510865">
    <property type="component" value="Chromosome"/>
</dbReference>
<dbReference type="PANTHER" id="PTHR22916:SF51">
    <property type="entry name" value="GLYCOSYLTRANSFERASE EPSH-RELATED"/>
    <property type="match status" value="1"/>
</dbReference>
<sequence length="323" mass="37557">MISVIVPVYNVEDYLHYAMESLEHQTYKDMEVLLIDDGSSDGSGLLCDQYAQQYDWVTSYHKANGGLSDARNYGVLKAKGDWITFLDPDDYLEPCALELLAELQSRTQADMVSGKVEPTAHYHRYQNFHLNQLDLDQVKVYDKAKALTEMLYGDLVTVSACGKLYRKELLEKAPFPKGRIYEDLYVISEHLNQAQSVALYHLPIYHYYHRPGSITASAFTPKQYEFYEAIDHLKEVVNATYPESSELQEAIISRFFTGSLLIFTMIRDGNPADFKRLQEKTRPYLPLVLKNARVSKKRKTLYVLISRYPRLYYYFKKWKKIND</sequence>
<reference evidence="4 5" key="1">
    <citation type="submission" date="2020-05" db="EMBL/GenBank/DDBJ databases">
        <title>A novel sialic acid binding adhesin present in multiple species contributes to the pathogenesis of Infective endocarditis.</title>
        <authorList>
            <person name="Gaytan M.O."/>
            <person name="Singh A.K."/>
            <person name="Woodiga S.A."/>
            <person name="Patel S.A."/>
            <person name="Ann S.-S."/>
            <person name="Vera-Ponce de Leon A."/>
            <person name="McGrath S."/>
            <person name="Miller A."/>
            <person name="Bush J."/>
            <person name="van der Linden M."/>
            <person name="Magrini V."/>
            <person name="Wilson R.K."/>
            <person name="Kitten T."/>
            <person name="King S.J."/>
        </authorList>
    </citation>
    <scope>NUCLEOTIDE SEQUENCE [LARGE SCALE GENOMIC DNA]</scope>
    <source>
        <strain evidence="4 5">SN51445</strain>
    </source>
</reference>
<evidence type="ECO:0000313" key="4">
    <source>
        <dbReference type="EMBL" id="QLL98136.1"/>
    </source>
</evidence>
<dbReference type="AlphaFoldDB" id="A0A7H9FHR9"/>
<keyword evidence="1" id="KW-0328">Glycosyltransferase</keyword>
<dbReference type="InterPro" id="IPR001173">
    <property type="entry name" value="Glyco_trans_2-like"/>
</dbReference>
<organism evidence="4 5">
    <name type="scientific">Streptococcus oralis subsp. oralis</name>
    <dbReference type="NCBI Taxonomy" id="1891914"/>
    <lineage>
        <taxon>Bacteria</taxon>
        <taxon>Bacillati</taxon>
        <taxon>Bacillota</taxon>
        <taxon>Bacilli</taxon>
        <taxon>Lactobacillales</taxon>
        <taxon>Streptococcaceae</taxon>
        <taxon>Streptococcus</taxon>
    </lineage>
</organism>
<feature type="domain" description="Glycosyltransferase 2-like" evidence="3">
    <location>
        <begin position="3"/>
        <end position="172"/>
    </location>
</feature>
<dbReference type="EMBL" id="CP054134">
    <property type="protein sequence ID" value="QLL98136.1"/>
    <property type="molecule type" value="Genomic_DNA"/>
</dbReference>
<dbReference type="PANTHER" id="PTHR22916">
    <property type="entry name" value="GLYCOSYLTRANSFERASE"/>
    <property type="match status" value="1"/>
</dbReference>
<dbReference type="CDD" id="cd00761">
    <property type="entry name" value="Glyco_tranf_GTA_type"/>
    <property type="match status" value="1"/>
</dbReference>
<proteinExistence type="predicted"/>
<evidence type="ECO:0000313" key="5">
    <source>
        <dbReference type="Proteomes" id="UP000510865"/>
    </source>
</evidence>
<dbReference type="Pfam" id="PF00535">
    <property type="entry name" value="Glycos_transf_2"/>
    <property type="match status" value="1"/>
</dbReference>
<evidence type="ECO:0000259" key="3">
    <source>
        <dbReference type="Pfam" id="PF00535"/>
    </source>
</evidence>
<dbReference type="GO" id="GO:0016757">
    <property type="term" value="F:glycosyltransferase activity"/>
    <property type="evidence" value="ECO:0007669"/>
    <property type="project" value="UniProtKB-KW"/>
</dbReference>
<dbReference type="InterPro" id="IPR029044">
    <property type="entry name" value="Nucleotide-diphossugar_trans"/>
</dbReference>
<dbReference type="RefSeq" id="WP_139689487.1">
    <property type="nucleotide sequence ID" value="NZ_CP054134.1"/>
</dbReference>
<evidence type="ECO:0000256" key="1">
    <source>
        <dbReference type="ARBA" id="ARBA00022676"/>
    </source>
</evidence>
<evidence type="ECO:0000256" key="2">
    <source>
        <dbReference type="ARBA" id="ARBA00022679"/>
    </source>
</evidence>
<protein>
    <submittedName>
        <fullName evidence="4">Glycosyltransferase family 2 protein</fullName>
    </submittedName>
</protein>
<accession>A0A7H9FHR9</accession>
<keyword evidence="2 4" id="KW-0808">Transferase</keyword>
<dbReference type="Gene3D" id="3.90.550.10">
    <property type="entry name" value="Spore Coat Polysaccharide Biosynthesis Protein SpsA, Chain A"/>
    <property type="match status" value="1"/>
</dbReference>
<dbReference type="SUPFAM" id="SSF53448">
    <property type="entry name" value="Nucleotide-diphospho-sugar transferases"/>
    <property type="match status" value="1"/>
</dbReference>